<feature type="compositionally biased region" description="Basic and acidic residues" evidence="1">
    <location>
        <begin position="46"/>
        <end position="65"/>
    </location>
</feature>
<proteinExistence type="predicted"/>
<dbReference type="AlphaFoldDB" id="A0A319E9G4"/>
<feature type="compositionally biased region" description="Basic and acidic residues" evidence="1">
    <location>
        <begin position="202"/>
        <end position="211"/>
    </location>
</feature>
<evidence type="ECO:0000313" key="2">
    <source>
        <dbReference type="EMBL" id="PYI00334.1"/>
    </source>
</evidence>
<feature type="region of interest" description="Disordered" evidence="1">
    <location>
        <begin position="22"/>
        <end position="94"/>
    </location>
</feature>
<dbReference type="VEuPathDB" id="FungiDB:BO78DRAFT_45552"/>
<gene>
    <name evidence="2" type="ORF">BO78DRAFT_45552</name>
</gene>
<sequence>MSACRMGWNGMGWVAATYPQPTNLPGAGGDTTTPSPSPSPLNVMRLPDREVSKRGNIQEEKIREPRMKKKSTPSGERGELNNDDNRQPRSNNSNGCPTILLTLMLCGMLRIGETIASLGSQWKVMHHNPPRSIAAKPCRDGHLFPRPVKPVQPTLPSGSIPTVEFVRLLLGAAACPTKPSDPQGQTLASQVDRSNQSSSIRAKTEMARPDSGKWAMPTNNGPDWHSSIAWSLFFLPSSDATDRSPANANLMAQPLRFAFH</sequence>
<accession>A0A319E9G4</accession>
<feature type="compositionally biased region" description="Polar residues" evidence="1">
    <location>
        <begin position="180"/>
        <end position="201"/>
    </location>
</feature>
<evidence type="ECO:0000256" key="1">
    <source>
        <dbReference type="SAM" id="MobiDB-lite"/>
    </source>
</evidence>
<keyword evidence="3" id="KW-1185">Reference proteome</keyword>
<dbReference type="EMBL" id="KZ826458">
    <property type="protein sequence ID" value="PYI00334.1"/>
    <property type="molecule type" value="Genomic_DNA"/>
</dbReference>
<organism evidence="2 3">
    <name type="scientific">Aspergillus sclerotiicarbonarius (strain CBS 121057 / IBT 28362)</name>
    <dbReference type="NCBI Taxonomy" id="1448318"/>
    <lineage>
        <taxon>Eukaryota</taxon>
        <taxon>Fungi</taxon>
        <taxon>Dikarya</taxon>
        <taxon>Ascomycota</taxon>
        <taxon>Pezizomycotina</taxon>
        <taxon>Eurotiomycetes</taxon>
        <taxon>Eurotiomycetidae</taxon>
        <taxon>Eurotiales</taxon>
        <taxon>Aspergillaceae</taxon>
        <taxon>Aspergillus</taxon>
        <taxon>Aspergillus subgen. Circumdati</taxon>
    </lineage>
</organism>
<evidence type="ECO:0000313" key="3">
    <source>
        <dbReference type="Proteomes" id="UP000248423"/>
    </source>
</evidence>
<dbReference type="Proteomes" id="UP000248423">
    <property type="component" value="Unassembled WGS sequence"/>
</dbReference>
<name>A0A319E9G4_ASPSB</name>
<feature type="compositionally biased region" description="Basic and acidic residues" evidence="1">
    <location>
        <begin position="76"/>
        <end position="87"/>
    </location>
</feature>
<reference evidence="2 3" key="1">
    <citation type="submission" date="2018-02" db="EMBL/GenBank/DDBJ databases">
        <title>The genomes of Aspergillus section Nigri reveals drivers in fungal speciation.</title>
        <authorList>
            <consortium name="DOE Joint Genome Institute"/>
            <person name="Vesth T.C."/>
            <person name="Nybo J."/>
            <person name="Theobald S."/>
            <person name="Brandl J."/>
            <person name="Frisvad J.C."/>
            <person name="Nielsen K.F."/>
            <person name="Lyhne E.K."/>
            <person name="Kogle M.E."/>
            <person name="Kuo A."/>
            <person name="Riley R."/>
            <person name="Clum A."/>
            <person name="Nolan M."/>
            <person name="Lipzen A."/>
            <person name="Salamov A."/>
            <person name="Henrissat B."/>
            <person name="Wiebenga A."/>
            <person name="De vries R.P."/>
            <person name="Grigoriev I.V."/>
            <person name="Mortensen U.H."/>
            <person name="Andersen M.R."/>
            <person name="Baker S.E."/>
        </authorList>
    </citation>
    <scope>NUCLEOTIDE SEQUENCE [LARGE SCALE GENOMIC DNA]</scope>
    <source>
        <strain evidence="2 3">CBS 121057</strain>
    </source>
</reference>
<protein>
    <submittedName>
        <fullName evidence="2">Uncharacterized protein</fullName>
    </submittedName>
</protein>
<feature type="region of interest" description="Disordered" evidence="1">
    <location>
        <begin position="177"/>
        <end position="219"/>
    </location>
</feature>